<accession>A0A9P7Y9A6</accession>
<protein>
    <submittedName>
        <fullName evidence="1">Uncharacterized protein</fullName>
    </submittedName>
</protein>
<reference evidence="1" key="1">
    <citation type="journal article" date="2021" name="IMA Fungus">
        <title>Genomic characterization of three marine fungi, including Emericellopsis atlantica sp. nov. with signatures of a generalist lifestyle and marine biomass degradation.</title>
        <authorList>
            <person name="Hagestad O.C."/>
            <person name="Hou L."/>
            <person name="Andersen J.H."/>
            <person name="Hansen E.H."/>
            <person name="Altermark B."/>
            <person name="Li C."/>
            <person name="Kuhnert E."/>
            <person name="Cox R.J."/>
            <person name="Crous P.W."/>
            <person name="Spatafora J.W."/>
            <person name="Lail K."/>
            <person name="Amirebrahimi M."/>
            <person name="Lipzen A."/>
            <person name="Pangilinan J."/>
            <person name="Andreopoulos W."/>
            <person name="Hayes R.D."/>
            <person name="Ng V."/>
            <person name="Grigoriev I.V."/>
            <person name="Jackson S.A."/>
            <person name="Sutton T.D.S."/>
            <person name="Dobson A.D.W."/>
            <person name="Rama T."/>
        </authorList>
    </citation>
    <scope>NUCLEOTIDE SEQUENCE</scope>
    <source>
        <strain evidence="1">TRa018bII</strain>
    </source>
</reference>
<dbReference type="AlphaFoldDB" id="A0A9P7Y9A6"/>
<organism evidence="1 2">
    <name type="scientific">Amylocarpus encephaloides</name>
    <dbReference type="NCBI Taxonomy" id="45428"/>
    <lineage>
        <taxon>Eukaryota</taxon>
        <taxon>Fungi</taxon>
        <taxon>Dikarya</taxon>
        <taxon>Ascomycota</taxon>
        <taxon>Pezizomycotina</taxon>
        <taxon>Leotiomycetes</taxon>
        <taxon>Helotiales</taxon>
        <taxon>Helotiales incertae sedis</taxon>
        <taxon>Amylocarpus</taxon>
    </lineage>
</organism>
<evidence type="ECO:0000313" key="2">
    <source>
        <dbReference type="Proteomes" id="UP000824998"/>
    </source>
</evidence>
<proteinExistence type="predicted"/>
<comment type="caution">
    <text evidence="1">The sequence shown here is derived from an EMBL/GenBank/DDBJ whole genome shotgun (WGS) entry which is preliminary data.</text>
</comment>
<keyword evidence="2" id="KW-1185">Reference proteome</keyword>
<dbReference type="EMBL" id="MU251762">
    <property type="protein sequence ID" value="KAG9229494.1"/>
    <property type="molecule type" value="Genomic_DNA"/>
</dbReference>
<name>A0A9P7Y9A6_9HELO</name>
<evidence type="ECO:0000313" key="1">
    <source>
        <dbReference type="EMBL" id="KAG9229494.1"/>
    </source>
</evidence>
<dbReference type="Proteomes" id="UP000824998">
    <property type="component" value="Unassembled WGS sequence"/>
</dbReference>
<sequence length="147" mass="16872">MSNLVLLGHLLHAHMHCFYGHGTEPQLLLWEKALARGYPRLLGTAAPKRDQMHDRRRLVLLLVRYWKVTGLSQTFSQQLLELLIESESLLGTSRGAEQVDHYPETGKRPIDCWKSPTFYVFVWLSKNLRAAGVTYTNVDGKKKQLLT</sequence>
<gene>
    <name evidence="1" type="ORF">BJ875DRAFT_488871</name>
</gene>